<comment type="caution">
    <text evidence="10">The sequence shown here is derived from an EMBL/GenBank/DDBJ whole genome shotgun (WGS) entry which is preliminary data.</text>
</comment>
<feature type="transmembrane region" description="Helical" evidence="8">
    <location>
        <begin position="251"/>
        <end position="273"/>
    </location>
</feature>
<evidence type="ECO:0000256" key="1">
    <source>
        <dbReference type="ARBA" id="ARBA00004429"/>
    </source>
</evidence>
<accession>A0A211ZK39</accession>
<protein>
    <submittedName>
        <fullName evidence="10">ABC transporter permease</fullName>
    </submittedName>
</protein>
<dbReference type="RefSeq" id="WP_088152558.1">
    <property type="nucleotide sequence ID" value="NZ_NHON01000035.1"/>
</dbReference>
<organism evidence="10 11">
    <name type="scientific">Inquilinus limosus</name>
    <dbReference type="NCBI Taxonomy" id="171674"/>
    <lineage>
        <taxon>Bacteria</taxon>
        <taxon>Pseudomonadati</taxon>
        <taxon>Pseudomonadota</taxon>
        <taxon>Alphaproteobacteria</taxon>
        <taxon>Rhodospirillales</taxon>
        <taxon>Rhodospirillaceae</taxon>
        <taxon>Inquilinus</taxon>
    </lineage>
</organism>
<dbReference type="PANTHER" id="PTHR43357:SF3">
    <property type="entry name" value="FE(3+)-TRANSPORT SYSTEM PERMEASE PROTEIN FBPB 2"/>
    <property type="match status" value="1"/>
</dbReference>
<dbReference type="PROSITE" id="PS50928">
    <property type="entry name" value="ABC_TM1"/>
    <property type="match status" value="2"/>
</dbReference>
<dbReference type="GO" id="GO:0055085">
    <property type="term" value="P:transmembrane transport"/>
    <property type="evidence" value="ECO:0007669"/>
    <property type="project" value="InterPro"/>
</dbReference>
<keyword evidence="7 8" id="KW-0472">Membrane</keyword>
<feature type="transmembrane region" description="Helical" evidence="8">
    <location>
        <begin position="425"/>
        <end position="442"/>
    </location>
</feature>
<keyword evidence="2 8" id="KW-0813">Transport</keyword>
<feature type="transmembrane region" description="Helical" evidence="8">
    <location>
        <begin position="141"/>
        <end position="164"/>
    </location>
</feature>
<dbReference type="Proteomes" id="UP000196655">
    <property type="component" value="Unassembled WGS sequence"/>
</dbReference>
<dbReference type="Pfam" id="PF00528">
    <property type="entry name" value="BPD_transp_1"/>
    <property type="match status" value="2"/>
</dbReference>
<dbReference type="Gene3D" id="1.10.3720.10">
    <property type="entry name" value="MetI-like"/>
    <property type="match status" value="2"/>
</dbReference>
<comment type="similarity">
    <text evidence="8">Belongs to the binding-protein-dependent transport system permease family.</text>
</comment>
<sequence length="562" mass="58122">MKHGGTRGTAALVWTTIAVLAVIVALPLLFILLQAVFPGLGQGSLAEPFGKVGEVLGDPSLLQLTLNTLALGGCVVAGAALVGVPLGVLRALFRVPLAPLWDVLMLLPLMIPPYIATLGWIMTLQPRGYLAQLVGVHAGPFLFSFPGIVFVMVLNIFPVVYFAVSRTVAAVGGRLGDVARVFGAGPATVFRRITLPLALPGLAASLLLAFAMTIEEYGTPAALGRTTGFTVLVTGIDTRIADWPIDLPGAAILSLLLVLLSLAAFALQLRILAKRSYESVGGKPQPLVPRPLGALALPAALAFALVALAAAVPLLATLATALSRRLSGGLALSNLGLDNFAAILDDSGGALRALGNSFALGGITALITGLLGAASAYCVVRLKLRGRHVLDALTVLPNAIPGVVVAVGLILAWNQPLLPATVYNTPAILLLAYCCILLPYPVRYANAALRQISPSLESAARVAGASTLTTFRRIVLPLILPNMVAAMLLVFAIASRELVASILVAPVGIPTISTFIWRQFEQGSVGLGMAMSSVAIALTLLVPLVAMLLSRRSGVAGSGRLP</sequence>
<dbReference type="InterPro" id="IPR000515">
    <property type="entry name" value="MetI-like"/>
</dbReference>
<dbReference type="CDD" id="cd06261">
    <property type="entry name" value="TM_PBP2"/>
    <property type="match status" value="2"/>
</dbReference>
<feature type="transmembrane region" description="Helical" evidence="8">
    <location>
        <begin position="529"/>
        <end position="549"/>
    </location>
</feature>
<feature type="transmembrane region" description="Helical" evidence="8">
    <location>
        <begin position="499"/>
        <end position="517"/>
    </location>
</feature>
<dbReference type="SUPFAM" id="SSF161098">
    <property type="entry name" value="MetI-like"/>
    <property type="match status" value="2"/>
</dbReference>
<evidence type="ECO:0000256" key="8">
    <source>
        <dbReference type="RuleBase" id="RU363032"/>
    </source>
</evidence>
<proteinExistence type="inferred from homology"/>
<feature type="transmembrane region" description="Helical" evidence="8">
    <location>
        <begin position="392"/>
        <end position="413"/>
    </location>
</feature>
<comment type="subcellular location">
    <subcellularLocation>
        <location evidence="1">Cell inner membrane</location>
        <topology evidence="1">Multi-pass membrane protein</topology>
    </subcellularLocation>
    <subcellularLocation>
        <location evidence="8">Cell membrane</location>
        <topology evidence="8">Multi-pass membrane protein</topology>
    </subcellularLocation>
</comment>
<dbReference type="AlphaFoldDB" id="A0A211ZK39"/>
<keyword evidence="6 8" id="KW-1133">Transmembrane helix</keyword>
<feature type="transmembrane region" description="Helical" evidence="8">
    <location>
        <begin position="193"/>
        <end position="214"/>
    </location>
</feature>
<keyword evidence="4" id="KW-0997">Cell inner membrane</keyword>
<feature type="transmembrane region" description="Helical" evidence="8">
    <location>
        <begin position="358"/>
        <end position="380"/>
    </location>
</feature>
<keyword evidence="11" id="KW-1185">Reference proteome</keyword>
<dbReference type="OrthoDB" id="27542at2"/>
<feature type="transmembrane region" description="Helical" evidence="8">
    <location>
        <begin position="69"/>
        <end position="93"/>
    </location>
</feature>
<gene>
    <name evidence="10" type="ORF">BWR60_18745</name>
</gene>
<dbReference type="PANTHER" id="PTHR43357">
    <property type="entry name" value="INNER MEMBRANE ABC TRANSPORTER PERMEASE PROTEIN YDCV"/>
    <property type="match status" value="1"/>
</dbReference>
<feature type="transmembrane region" description="Helical" evidence="8">
    <location>
        <begin position="474"/>
        <end position="493"/>
    </location>
</feature>
<feature type="domain" description="ABC transmembrane type-1" evidence="9">
    <location>
        <begin position="65"/>
        <end position="268"/>
    </location>
</feature>
<dbReference type="InterPro" id="IPR035906">
    <property type="entry name" value="MetI-like_sf"/>
</dbReference>
<dbReference type="GO" id="GO:0005886">
    <property type="term" value="C:plasma membrane"/>
    <property type="evidence" value="ECO:0007669"/>
    <property type="project" value="UniProtKB-SubCell"/>
</dbReference>
<dbReference type="EMBL" id="NHON01000035">
    <property type="protein sequence ID" value="OWJ65556.1"/>
    <property type="molecule type" value="Genomic_DNA"/>
</dbReference>
<evidence type="ECO:0000259" key="9">
    <source>
        <dbReference type="PROSITE" id="PS50928"/>
    </source>
</evidence>
<feature type="transmembrane region" description="Helical" evidence="8">
    <location>
        <begin position="100"/>
        <end position="121"/>
    </location>
</feature>
<feature type="transmembrane region" description="Helical" evidence="8">
    <location>
        <begin position="294"/>
        <end position="316"/>
    </location>
</feature>
<reference evidence="11" key="1">
    <citation type="submission" date="2017-05" db="EMBL/GenBank/DDBJ databases">
        <authorList>
            <person name="Macchi M."/>
            <person name="Festa S."/>
            <person name="Coppotelli B.M."/>
            <person name="Morelli I.S."/>
        </authorList>
    </citation>
    <scope>NUCLEOTIDE SEQUENCE [LARGE SCALE GENOMIC DNA]</scope>
    <source>
        <strain evidence="11">I</strain>
    </source>
</reference>
<evidence type="ECO:0000256" key="7">
    <source>
        <dbReference type="ARBA" id="ARBA00023136"/>
    </source>
</evidence>
<evidence type="ECO:0000313" key="11">
    <source>
        <dbReference type="Proteomes" id="UP000196655"/>
    </source>
</evidence>
<keyword evidence="3" id="KW-1003">Cell membrane</keyword>
<name>A0A211ZK39_9PROT</name>
<evidence type="ECO:0000256" key="4">
    <source>
        <dbReference type="ARBA" id="ARBA00022519"/>
    </source>
</evidence>
<evidence type="ECO:0000256" key="3">
    <source>
        <dbReference type="ARBA" id="ARBA00022475"/>
    </source>
</evidence>
<evidence type="ECO:0000313" key="10">
    <source>
        <dbReference type="EMBL" id="OWJ65556.1"/>
    </source>
</evidence>
<feature type="domain" description="ABC transmembrane type-1" evidence="9">
    <location>
        <begin position="354"/>
        <end position="546"/>
    </location>
</feature>
<keyword evidence="5 8" id="KW-0812">Transmembrane</keyword>
<evidence type="ECO:0000256" key="6">
    <source>
        <dbReference type="ARBA" id="ARBA00022989"/>
    </source>
</evidence>
<feature type="transmembrane region" description="Helical" evidence="8">
    <location>
        <begin position="12"/>
        <end position="37"/>
    </location>
</feature>
<evidence type="ECO:0000256" key="5">
    <source>
        <dbReference type="ARBA" id="ARBA00022692"/>
    </source>
</evidence>
<evidence type="ECO:0000256" key="2">
    <source>
        <dbReference type="ARBA" id="ARBA00022448"/>
    </source>
</evidence>